<evidence type="ECO:0000313" key="5">
    <source>
        <dbReference type="Proteomes" id="UP001460270"/>
    </source>
</evidence>
<dbReference type="Pfam" id="PF14780">
    <property type="entry name" value="NEPRO_N"/>
    <property type="match status" value="1"/>
</dbReference>
<protein>
    <recommendedName>
        <fullName evidence="6">Testis expressed 30</fullName>
    </recommendedName>
</protein>
<dbReference type="Proteomes" id="UP001460270">
    <property type="component" value="Unassembled WGS sequence"/>
</dbReference>
<dbReference type="InterPro" id="IPR046879">
    <property type="entry name" value="KANL3/Tex30_Abhydrolase"/>
</dbReference>
<proteinExistence type="predicted"/>
<dbReference type="SUPFAM" id="SSF53474">
    <property type="entry name" value="alpha/beta-Hydrolases"/>
    <property type="match status" value="1"/>
</dbReference>
<dbReference type="AlphaFoldDB" id="A0AAW0PWD3"/>
<dbReference type="GO" id="GO:0045747">
    <property type="term" value="P:positive regulation of Notch signaling pathway"/>
    <property type="evidence" value="ECO:0007669"/>
    <property type="project" value="TreeGrafter"/>
</dbReference>
<dbReference type="InterPro" id="IPR027951">
    <property type="entry name" value="Nepro_N"/>
</dbReference>
<feature type="compositionally biased region" description="Basic residues" evidence="1">
    <location>
        <begin position="522"/>
        <end position="555"/>
    </location>
</feature>
<gene>
    <name evidence="4" type="ORF">WMY93_003339</name>
</gene>
<feature type="domain" description="KANL3/Tex30 alpha/beta hydrolase-like" evidence="3">
    <location>
        <begin position="84"/>
        <end position="207"/>
    </location>
</feature>
<dbReference type="EMBL" id="JBBPFD010000002">
    <property type="protein sequence ID" value="KAK7940013.1"/>
    <property type="molecule type" value="Genomic_DNA"/>
</dbReference>
<reference evidence="5" key="1">
    <citation type="submission" date="2024-04" db="EMBL/GenBank/DDBJ databases">
        <title>Salinicola lusitanus LLJ914,a marine bacterium isolated from the Okinawa Trough.</title>
        <authorList>
            <person name="Li J."/>
        </authorList>
    </citation>
    <scope>NUCLEOTIDE SEQUENCE [LARGE SCALE GENOMIC DNA]</scope>
</reference>
<comment type="caution">
    <text evidence="4">The sequence shown here is derived from an EMBL/GenBank/DDBJ whole genome shotgun (WGS) entry which is preliminary data.</text>
</comment>
<name>A0AAW0PWD3_9GOBI</name>
<evidence type="ECO:0008006" key="6">
    <source>
        <dbReference type="Google" id="ProtNLM"/>
    </source>
</evidence>
<dbReference type="Gene3D" id="3.40.50.1820">
    <property type="entry name" value="alpha/beta hydrolase"/>
    <property type="match status" value="1"/>
</dbReference>
<evidence type="ECO:0000259" key="2">
    <source>
        <dbReference type="Pfam" id="PF14780"/>
    </source>
</evidence>
<feature type="compositionally biased region" description="Polar residues" evidence="1">
    <location>
        <begin position="511"/>
        <end position="521"/>
    </location>
</feature>
<evidence type="ECO:0000259" key="3">
    <source>
        <dbReference type="Pfam" id="PF20408"/>
    </source>
</evidence>
<feature type="domain" description="Nucleolus and neural progenitor protein-like N-terminal" evidence="2">
    <location>
        <begin position="217"/>
        <end position="380"/>
    </location>
</feature>
<dbReference type="InterPro" id="IPR052835">
    <property type="entry name" value="Nepro"/>
</dbReference>
<feature type="region of interest" description="Disordered" evidence="1">
    <location>
        <begin position="504"/>
        <end position="572"/>
    </location>
</feature>
<keyword evidence="5" id="KW-1185">Reference proteome</keyword>
<dbReference type="InterPro" id="IPR029058">
    <property type="entry name" value="AB_hydrolase_fold"/>
</dbReference>
<dbReference type="PANTHER" id="PTHR34761">
    <property type="entry name" value="NUCLEOLUS AND NEURAL PROGENITOR PROTEIN"/>
    <property type="match status" value="1"/>
</dbReference>
<evidence type="ECO:0000313" key="4">
    <source>
        <dbReference type="EMBL" id="KAK7940013.1"/>
    </source>
</evidence>
<accession>A0AAW0PWD3</accession>
<sequence length="646" mass="73736">MAEEEPFTEESLQIPFGPKQLPAVLCRPSVPLKEDGLLVSVARAVAAQGFFCLRFTCKGLNVVHRVKAYHAVWDYFKTNFPTIKHVFLGGRSLGSRAAAALLRQLSDDTEEAARGLICLSFPLHTPSQRDTHHQRSLDLLQLPQQTTVLFVSGTQDDMCDKELMNQTVEKMKAQVDVLWLDGGSHGLAVKGRSEESVMEEVNSYITTWMRAVSTVRINFTSKSDVLVKDVLWDCQTVLKLLDNEILQTEVRVLYELLYILNNSYRGNKSYKGLQQVEQCVNRLKDMKLLEALQDLSEVCPSKTQRNVGIKSGECSVPSQPMLEWLCLKYWSCSSHESLCNQQMKWEEFVVLNMVITSMLSRLWVIFRGVLVSLSTLYEKILCLCSEVAKAKPMPFLKSPLPPNMSELLDPELLHDQTCKVTVKKHKKELRKVEPTSNFRQKQRTVKKIKEDLGVSIKRGVTDNSDLKPFVNIFNKFTQCSEELINFRREVLGLAQRACFKKDPEPSGAFKTKSQPRTNFHCQRSKLKMNVRTGSTRKRQAKQKKKSGKSKSSRRHKDTDRRTEDEAIPQSSHCDRRDDIDDIFASIAYFRKVGFCFWRSGLLLDIQCLNIRSSCGTARDSITVVKMCRFSLYATTPVLRKRPLDPD</sequence>
<organism evidence="4 5">
    <name type="scientific">Mugilogobius chulae</name>
    <name type="common">yellowstripe goby</name>
    <dbReference type="NCBI Taxonomy" id="88201"/>
    <lineage>
        <taxon>Eukaryota</taxon>
        <taxon>Metazoa</taxon>
        <taxon>Chordata</taxon>
        <taxon>Craniata</taxon>
        <taxon>Vertebrata</taxon>
        <taxon>Euteleostomi</taxon>
        <taxon>Actinopterygii</taxon>
        <taxon>Neopterygii</taxon>
        <taxon>Teleostei</taxon>
        <taxon>Neoteleostei</taxon>
        <taxon>Acanthomorphata</taxon>
        <taxon>Gobiaria</taxon>
        <taxon>Gobiiformes</taxon>
        <taxon>Gobioidei</taxon>
        <taxon>Gobiidae</taxon>
        <taxon>Gobionellinae</taxon>
        <taxon>Mugilogobius</taxon>
    </lineage>
</organism>
<dbReference type="GO" id="GO:0005634">
    <property type="term" value="C:nucleus"/>
    <property type="evidence" value="ECO:0007669"/>
    <property type="project" value="TreeGrafter"/>
</dbReference>
<dbReference type="PANTHER" id="PTHR34761:SF1">
    <property type="entry name" value="NUCLEOLUS AND NEURAL PROGENITOR PROTEIN"/>
    <property type="match status" value="1"/>
</dbReference>
<evidence type="ECO:0000256" key="1">
    <source>
        <dbReference type="SAM" id="MobiDB-lite"/>
    </source>
</evidence>
<dbReference type="Pfam" id="PF20408">
    <property type="entry name" value="Abhydrolase_11"/>
    <property type="match status" value="1"/>
</dbReference>